<proteinExistence type="predicted"/>
<evidence type="ECO:0000313" key="1">
    <source>
        <dbReference type="EMBL" id="KAH7910411.1"/>
    </source>
</evidence>
<reference evidence="1" key="1">
    <citation type="journal article" date="2021" name="New Phytol.">
        <title>Evolutionary innovations through gain and loss of genes in the ectomycorrhizal Boletales.</title>
        <authorList>
            <person name="Wu G."/>
            <person name="Miyauchi S."/>
            <person name="Morin E."/>
            <person name="Kuo A."/>
            <person name="Drula E."/>
            <person name="Varga T."/>
            <person name="Kohler A."/>
            <person name="Feng B."/>
            <person name="Cao Y."/>
            <person name="Lipzen A."/>
            <person name="Daum C."/>
            <person name="Hundley H."/>
            <person name="Pangilinan J."/>
            <person name="Johnson J."/>
            <person name="Barry K."/>
            <person name="LaButti K."/>
            <person name="Ng V."/>
            <person name="Ahrendt S."/>
            <person name="Min B."/>
            <person name="Choi I.G."/>
            <person name="Park H."/>
            <person name="Plett J.M."/>
            <person name="Magnuson J."/>
            <person name="Spatafora J.W."/>
            <person name="Nagy L.G."/>
            <person name="Henrissat B."/>
            <person name="Grigoriev I.V."/>
            <person name="Yang Z.L."/>
            <person name="Xu J."/>
            <person name="Martin F.M."/>
        </authorList>
    </citation>
    <scope>NUCLEOTIDE SEQUENCE</scope>
    <source>
        <strain evidence="1">ATCC 28755</strain>
    </source>
</reference>
<name>A0ACB8ABJ7_9AGAM</name>
<dbReference type="EMBL" id="MU267714">
    <property type="protein sequence ID" value="KAH7910411.1"/>
    <property type="molecule type" value="Genomic_DNA"/>
</dbReference>
<dbReference type="Proteomes" id="UP000790377">
    <property type="component" value="Unassembled WGS sequence"/>
</dbReference>
<organism evidence="1 2">
    <name type="scientific">Hygrophoropsis aurantiaca</name>
    <dbReference type="NCBI Taxonomy" id="72124"/>
    <lineage>
        <taxon>Eukaryota</taxon>
        <taxon>Fungi</taxon>
        <taxon>Dikarya</taxon>
        <taxon>Basidiomycota</taxon>
        <taxon>Agaricomycotina</taxon>
        <taxon>Agaricomycetes</taxon>
        <taxon>Agaricomycetidae</taxon>
        <taxon>Boletales</taxon>
        <taxon>Coniophorineae</taxon>
        <taxon>Hygrophoropsidaceae</taxon>
        <taxon>Hygrophoropsis</taxon>
    </lineage>
</organism>
<sequence length="212" mass="23413">MSMPSGSMSIDSDMHIRDALALPLPATTNALPREVHAALRRSDRKAGKVLGVTVTRDVAPSQTGLDLLFADHETFGRELEKVRNFSLVGVLKGLNLNIARNRSRARREGRSERVVLGALGDITSVASSDDEKESDGKIISFLPLDHGRSFNHDDELKTPTAGDFDFGSESDDDDEEEEEFVWDCANPFATPPNTPANTLSFELKKRYEARLR</sequence>
<evidence type="ECO:0000313" key="2">
    <source>
        <dbReference type="Proteomes" id="UP000790377"/>
    </source>
</evidence>
<keyword evidence="2" id="KW-1185">Reference proteome</keyword>
<comment type="caution">
    <text evidence="1">The sequence shown here is derived from an EMBL/GenBank/DDBJ whole genome shotgun (WGS) entry which is preliminary data.</text>
</comment>
<accession>A0ACB8ABJ7</accession>
<gene>
    <name evidence="1" type="ORF">BJ138DRAFT_108493</name>
</gene>
<protein>
    <submittedName>
        <fullName evidence="1">Uncharacterized protein</fullName>
    </submittedName>
</protein>